<dbReference type="SUPFAM" id="SSF101386">
    <property type="entry name" value="all-alpha NTP pyrophosphatases"/>
    <property type="match status" value="1"/>
</dbReference>
<dbReference type="AlphaFoldDB" id="A0A0F9I4C5"/>
<evidence type="ECO:0000313" key="1">
    <source>
        <dbReference type="EMBL" id="KKM14494.1"/>
    </source>
</evidence>
<sequence>MTIKQLCKISHKTAVEKGFWGEVGRNCGTNSAIYKNNGLTRNLSELLMLIVSELGEACEALRKGNRQVLKKQWKKDTFEDELADAMIRIGDLADSEGIDLEWQIKKKLEYNKSRPYKHGKKF</sequence>
<gene>
    <name evidence="1" type="ORF">LCGC14_1705600</name>
</gene>
<dbReference type="EMBL" id="LAZR01015133">
    <property type="protein sequence ID" value="KKM14494.1"/>
    <property type="molecule type" value="Genomic_DNA"/>
</dbReference>
<proteinExistence type="predicted"/>
<dbReference type="Gene3D" id="1.10.287.1080">
    <property type="entry name" value="MazG-like"/>
    <property type="match status" value="1"/>
</dbReference>
<name>A0A0F9I4C5_9ZZZZ</name>
<organism evidence="1">
    <name type="scientific">marine sediment metagenome</name>
    <dbReference type="NCBI Taxonomy" id="412755"/>
    <lineage>
        <taxon>unclassified sequences</taxon>
        <taxon>metagenomes</taxon>
        <taxon>ecological metagenomes</taxon>
    </lineage>
</organism>
<evidence type="ECO:0008006" key="2">
    <source>
        <dbReference type="Google" id="ProtNLM"/>
    </source>
</evidence>
<comment type="caution">
    <text evidence="1">The sequence shown here is derived from an EMBL/GenBank/DDBJ whole genome shotgun (WGS) entry which is preliminary data.</text>
</comment>
<reference evidence="1" key="1">
    <citation type="journal article" date="2015" name="Nature">
        <title>Complex archaea that bridge the gap between prokaryotes and eukaryotes.</title>
        <authorList>
            <person name="Spang A."/>
            <person name="Saw J.H."/>
            <person name="Jorgensen S.L."/>
            <person name="Zaremba-Niedzwiedzka K."/>
            <person name="Martijn J."/>
            <person name="Lind A.E."/>
            <person name="van Eijk R."/>
            <person name="Schleper C."/>
            <person name="Guy L."/>
            <person name="Ettema T.J."/>
        </authorList>
    </citation>
    <scope>NUCLEOTIDE SEQUENCE</scope>
</reference>
<accession>A0A0F9I4C5</accession>
<dbReference type="CDD" id="cd11542">
    <property type="entry name" value="NTP-PPase_u5"/>
    <property type="match status" value="1"/>
</dbReference>
<protein>
    <recommendedName>
        <fullName evidence="2">NTP pyrophosphohydrolase MazG putative catalytic core domain-containing protein</fullName>
    </recommendedName>
</protein>